<proteinExistence type="predicted"/>
<organism evidence="1 2">
    <name type="scientific">Synchytrium endobioticum</name>
    <dbReference type="NCBI Taxonomy" id="286115"/>
    <lineage>
        <taxon>Eukaryota</taxon>
        <taxon>Fungi</taxon>
        <taxon>Fungi incertae sedis</taxon>
        <taxon>Chytridiomycota</taxon>
        <taxon>Chytridiomycota incertae sedis</taxon>
        <taxon>Chytridiomycetes</taxon>
        <taxon>Synchytriales</taxon>
        <taxon>Synchytriaceae</taxon>
        <taxon>Synchytrium</taxon>
    </lineage>
</organism>
<accession>A0A507CYK9</accession>
<gene>
    <name evidence="1" type="ORF">SeMB42_g04386</name>
</gene>
<dbReference type="VEuPathDB" id="FungiDB:SeMB42_g04386"/>
<dbReference type="Proteomes" id="UP000317494">
    <property type="component" value="Unassembled WGS sequence"/>
</dbReference>
<sequence>MSDREADSEVRVFSVHLGSLHSELALRSIANVDKSGKIEMETPSYFEKYSRQTFYAAAEVVKGFDGRSYTEMKPSAVGPFPQCLRVFQRSVKGVFFGNLRAKATIEHEKQKTSFRLGMMIHHLQLTDISDLHVPDLQTKTSDTLIAPFAQPSDSMMGLI</sequence>
<keyword evidence="2" id="KW-1185">Reference proteome</keyword>
<evidence type="ECO:0000313" key="2">
    <source>
        <dbReference type="Proteomes" id="UP000317494"/>
    </source>
</evidence>
<protein>
    <submittedName>
        <fullName evidence="1">Uncharacterized protein</fullName>
    </submittedName>
</protein>
<comment type="caution">
    <text evidence="1">The sequence shown here is derived from an EMBL/GenBank/DDBJ whole genome shotgun (WGS) entry which is preliminary data.</text>
</comment>
<dbReference type="EMBL" id="QEAN01000175">
    <property type="protein sequence ID" value="TPX44297.1"/>
    <property type="molecule type" value="Genomic_DNA"/>
</dbReference>
<dbReference type="AlphaFoldDB" id="A0A507CYK9"/>
<evidence type="ECO:0000313" key="1">
    <source>
        <dbReference type="EMBL" id="TPX44297.1"/>
    </source>
</evidence>
<reference evidence="1 2" key="1">
    <citation type="journal article" date="2019" name="Sci. Rep.">
        <title>Comparative genomics of chytrid fungi reveal insights into the obligate biotrophic and pathogenic lifestyle of Synchytrium endobioticum.</title>
        <authorList>
            <person name="van de Vossenberg B.T.L.H."/>
            <person name="Warris S."/>
            <person name="Nguyen H.D.T."/>
            <person name="van Gent-Pelzer M.P.E."/>
            <person name="Joly D.L."/>
            <person name="van de Geest H.C."/>
            <person name="Bonants P.J.M."/>
            <person name="Smith D.S."/>
            <person name="Levesque C.A."/>
            <person name="van der Lee T.A.J."/>
        </authorList>
    </citation>
    <scope>NUCLEOTIDE SEQUENCE [LARGE SCALE GENOMIC DNA]</scope>
    <source>
        <strain evidence="1 2">MB42</strain>
    </source>
</reference>
<name>A0A507CYK9_9FUNG</name>